<evidence type="ECO:0000313" key="4">
    <source>
        <dbReference type="Proteomes" id="UP001049176"/>
    </source>
</evidence>
<comment type="caution">
    <text evidence="3">The sequence shown here is derived from an EMBL/GenBank/DDBJ whole genome shotgun (WGS) entry which is preliminary data.</text>
</comment>
<feature type="compositionally biased region" description="Polar residues" evidence="2">
    <location>
        <begin position="760"/>
        <end position="788"/>
    </location>
</feature>
<keyword evidence="4" id="KW-1185">Reference proteome</keyword>
<protein>
    <submittedName>
        <fullName evidence="3">Uncharacterized protein</fullName>
    </submittedName>
</protein>
<feature type="compositionally biased region" description="Basic and acidic residues" evidence="2">
    <location>
        <begin position="592"/>
        <end position="605"/>
    </location>
</feature>
<evidence type="ECO:0000256" key="2">
    <source>
        <dbReference type="SAM" id="MobiDB-lite"/>
    </source>
</evidence>
<feature type="coiled-coil region" evidence="1">
    <location>
        <begin position="645"/>
        <end position="676"/>
    </location>
</feature>
<proteinExistence type="predicted"/>
<feature type="region of interest" description="Disordered" evidence="2">
    <location>
        <begin position="692"/>
        <end position="792"/>
    </location>
</feature>
<dbReference type="AlphaFoldDB" id="A0A9P7RU41"/>
<organism evidence="3 4">
    <name type="scientific">Marasmius oreades</name>
    <name type="common">fairy-ring Marasmius</name>
    <dbReference type="NCBI Taxonomy" id="181124"/>
    <lineage>
        <taxon>Eukaryota</taxon>
        <taxon>Fungi</taxon>
        <taxon>Dikarya</taxon>
        <taxon>Basidiomycota</taxon>
        <taxon>Agaricomycotina</taxon>
        <taxon>Agaricomycetes</taxon>
        <taxon>Agaricomycetidae</taxon>
        <taxon>Agaricales</taxon>
        <taxon>Marasmiineae</taxon>
        <taxon>Marasmiaceae</taxon>
        <taxon>Marasmius</taxon>
    </lineage>
</organism>
<dbReference type="KEGG" id="more:E1B28_011202"/>
<feature type="compositionally biased region" description="Polar residues" evidence="2">
    <location>
        <begin position="692"/>
        <end position="710"/>
    </location>
</feature>
<feature type="compositionally biased region" description="Low complexity" evidence="2">
    <location>
        <begin position="367"/>
        <end position="383"/>
    </location>
</feature>
<name>A0A9P7RU41_9AGAR</name>
<dbReference type="OrthoDB" id="2450055at2759"/>
<feature type="compositionally biased region" description="Polar residues" evidence="2">
    <location>
        <begin position="606"/>
        <end position="617"/>
    </location>
</feature>
<feature type="region of interest" description="Disordered" evidence="2">
    <location>
        <begin position="568"/>
        <end position="618"/>
    </location>
</feature>
<evidence type="ECO:0000313" key="3">
    <source>
        <dbReference type="EMBL" id="KAG7089527.1"/>
    </source>
</evidence>
<dbReference type="Proteomes" id="UP001049176">
    <property type="component" value="Chromosome 7"/>
</dbReference>
<gene>
    <name evidence="3" type="ORF">E1B28_011202</name>
</gene>
<feature type="region of interest" description="Disordered" evidence="2">
    <location>
        <begin position="223"/>
        <end position="532"/>
    </location>
</feature>
<feature type="compositionally biased region" description="Polar residues" evidence="2">
    <location>
        <begin position="276"/>
        <end position="318"/>
    </location>
</feature>
<accession>A0A9P7RU41</accession>
<dbReference type="EMBL" id="CM032187">
    <property type="protein sequence ID" value="KAG7089527.1"/>
    <property type="molecule type" value="Genomic_DNA"/>
</dbReference>
<dbReference type="GeneID" id="66080277"/>
<feature type="compositionally biased region" description="Pro residues" evidence="2">
    <location>
        <begin position="354"/>
        <end position="364"/>
    </location>
</feature>
<dbReference type="RefSeq" id="XP_043005997.1">
    <property type="nucleotide sequence ID" value="XM_043156212.1"/>
</dbReference>
<sequence length="881" mass="96429">MSANNQPALAVRADIHKSCKSIENLLSVFNDYCEAAGAIAALQKKLSKALRETAGMRVTGEIAANALNASATIYDALNEVDSKFAKLADKEYDAISEEVKKWFKKLAKEEKAHDERIAAANNKIKQAGQLYEKKAKRSPREANEEHARYINLISAMGPEISQEKYNHTLLASQRHSSTTYSIAACISRVADAEWTRACEGVRRFSPTIGKLGQWRAFCEGGWTGPIPQDLPDIDSPQQLGEPVDHSIPANRLEEDDRSQPQGIRKGVKPEQEQHQPQDYTGNHTGTSTPTFEGSIDGTSGQQQSPQRQYNSYNDSSVVGGNKIGGESIPPTSFNLSKKYQDDTTGSVRSLSAFPSPPTHYPLPPTMSQRQQQQQPSQSSSASQIAFPTSRQSIDRRSPVPEAEEAAEEMTSQSQSPVISPGVSPNPSPVRVKFQDRPTQMQADVIEEPSSDVKSSPQLTARPKAVRAETLDPSTYRNAEPVSSVDIPFPSRTHGRGDHTTEGLGTFPTHKPGTSIDGRPNKLERSDTGASNGSIVAAMRNRYSYSPETPSPPHTKDIPRIPQSVSNLASKYDRPVSPPSARPLPSIDTASRQSRETSYREREREPTVTTNHKSTSNPVAAAAGDDEFTARRRHQQRMEQMVEMEFREKEQELRRREQDIEQRARELAQERANLLQTVNASSSLDIAKPRQRQLSFQQGHSGQTYSTNGDTVASPVPASPRLGATAPMRPHSQYSTSATHLVPPASPRGPYRNRGEEYTNDQHPSSSRDPSVTSITSTSMNSSPVMSTPRTEKKGWMRRLSMPIVAGNAFLEGKKHSSHNSFGGGKGGPISLDSKRNASNTYLRGGIAGEDGRLSGGMTGVKNYELGSGISNISVTNLNSRR</sequence>
<evidence type="ECO:0000256" key="1">
    <source>
        <dbReference type="SAM" id="Coils"/>
    </source>
</evidence>
<feature type="compositionally biased region" description="Polar residues" evidence="2">
    <location>
        <begin position="329"/>
        <end position="349"/>
    </location>
</feature>
<reference evidence="3" key="1">
    <citation type="journal article" date="2021" name="Genome Biol. Evol.">
        <title>The assembled and annotated genome of the fairy-ring fungus Marasmius oreades.</title>
        <authorList>
            <person name="Hiltunen M."/>
            <person name="Ament-Velasquez S.L."/>
            <person name="Johannesson H."/>
        </authorList>
    </citation>
    <scope>NUCLEOTIDE SEQUENCE</scope>
    <source>
        <strain evidence="3">03SP1</strain>
    </source>
</reference>
<keyword evidence="1" id="KW-0175">Coiled coil</keyword>